<proteinExistence type="predicted"/>
<evidence type="ECO:0000313" key="2">
    <source>
        <dbReference type="EMBL" id="KAK9903989.1"/>
    </source>
</evidence>
<dbReference type="InterPro" id="IPR011659">
    <property type="entry name" value="WD40"/>
</dbReference>
<accession>A0ABR2YF06</accession>
<gene>
    <name evidence="2" type="ORF">WJX75_002002</name>
</gene>
<dbReference type="PANTHER" id="PTHR43056">
    <property type="entry name" value="PEPTIDASE S9 PROLYL OLIGOPEPTIDASE"/>
    <property type="match status" value="1"/>
</dbReference>
<dbReference type="EMBL" id="JALJOT010000013">
    <property type="protein sequence ID" value="KAK9903989.1"/>
    <property type="molecule type" value="Genomic_DNA"/>
</dbReference>
<sequence>MPSLGLPAGGNLSLAHESFFIQTISFSEQSEGLYPGLSRAVLLVKAKAGNRPKEGGRQVLVRRTADGVVEDVTPGPESGLNVRTRVHEYGGGEYILGEGTVYFSNFKDQRLYKQAVSPSIQPPEALTPESKLRFADGVVDAKRNRIITVQEDHSGSGEAVNSIAAVGLSDGQSTVLVGGNDFYSSPRVSPDGSKLAWVTWNHPNMPWDDTELWTADIAGDGSLLGQKKVAGGKDESVMQPLWTASNELVFISDRSGFWNLYKEVKDGSISDLLKKDTEFGGPAWVFGMRSYQILPDGRLLVTFSDAKVAGSTLAVLDGDKLLPLTTPYSSFGSLSLAKIGSKVALATVGGSPTKASEAAVIVVDSMDALMSADASQWETLRKSSNVEIDEGYLSAPEAVEFPTEGGLTAHMNFYAPCNKDFHLPSGEKPPLLIKIHGGPTSQASTAFSLGIQYWTSRGYGIADVNYGGSTGYGREYRNRLRGNWGIVDVDDCCNAAKHLASEGKADAKRLCISGGSAGGYTTLACLAFRKVFSAGASHYGVADCELLAQETHKFESRYLDLLIGPYPEAMAVYKERSPINALDSWSTPTAFFQGLEDEIVPPNQAQIMYDAIKAKGTATALVMFEGEQHGFRSAQAIRRSLDGEFFFYGTVLGFKAQMPADLEPIPVENA</sequence>
<dbReference type="Gene3D" id="3.40.50.1820">
    <property type="entry name" value="alpha/beta hydrolase"/>
    <property type="match status" value="1"/>
</dbReference>
<dbReference type="Pfam" id="PF00326">
    <property type="entry name" value="Peptidase_S9"/>
    <property type="match status" value="1"/>
</dbReference>
<organism evidence="2 3">
    <name type="scientific">Coccomyxa subellipsoidea</name>
    <dbReference type="NCBI Taxonomy" id="248742"/>
    <lineage>
        <taxon>Eukaryota</taxon>
        <taxon>Viridiplantae</taxon>
        <taxon>Chlorophyta</taxon>
        <taxon>core chlorophytes</taxon>
        <taxon>Trebouxiophyceae</taxon>
        <taxon>Trebouxiophyceae incertae sedis</taxon>
        <taxon>Coccomyxaceae</taxon>
        <taxon>Coccomyxa</taxon>
    </lineage>
</organism>
<dbReference type="InterPro" id="IPR050585">
    <property type="entry name" value="Xaa-Pro_dipeptidyl-ppase/CocE"/>
</dbReference>
<dbReference type="InterPro" id="IPR001375">
    <property type="entry name" value="Peptidase_S9_cat"/>
</dbReference>
<dbReference type="Pfam" id="PF07676">
    <property type="entry name" value="PD40"/>
    <property type="match status" value="1"/>
</dbReference>
<evidence type="ECO:0000259" key="1">
    <source>
        <dbReference type="Pfam" id="PF00326"/>
    </source>
</evidence>
<dbReference type="Proteomes" id="UP001491310">
    <property type="component" value="Unassembled WGS sequence"/>
</dbReference>
<dbReference type="InterPro" id="IPR029058">
    <property type="entry name" value="AB_hydrolase_fold"/>
</dbReference>
<comment type="caution">
    <text evidence="2">The sequence shown here is derived from an EMBL/GenBank/DDBJ whole genome shotgun (WGS) entry which is preliminary data.</text>
</comment>
<dbReference type="PANTHER" id="PTHR43056:SF5">
    <property type="entry name" value="PEPTIDASE S9 PROLYL OLIGOPEPTIDASE CATALYTIC DOMAIN-CONTAINING PROTEIN"/>
    <property type="match status" value="1"/>
</dbReference>
<dbReference type="SUPFAM" id="SSF82171">
    <property type="entry name" value="DPP6 N-terminal domain-like"/>
    <property type="match status" value="1"/>
</dbReference>
<reference evidence="2 3" key="1">
    <citation type="journal article" date="2024" name="Nat. Commun.">
        <title>Phylogenomics reveals the evolutionary origins of lichenization in chlorophyte algae.</title>
        <authorList>
            <person name="Puginier C."/>
            <person name="Libourel C."/>
            <person name="Otte J."/>
            <person name="Skaloud P."/>
            <person name="Haon M."/>
            <person name="Grisel S."/>
            <person name="Petersen M."/>
            <person name="Berrin J.G."/>
            <person name="Delaux P.M."/>
            <person name="Dal Grande F."/>
            <person name="Keller J."/>
        </authorList>
    </citation>
    <scope>NUCLEOTIDE SEQUENCE [LARGE SCALE GENOMIC DNA]</scope>
    <source>
        <strain evidence="2 3">SAG 216-7</strain>
    </source>
</reference>
<name>A0ABR2YF06_9CHLO</name>
<protein>
    <recommendedName>
        <fullName evidence="1">Peptidase S9 prolyl oligopeptidase catalytic domain-containing protein</fullName>
    </recommendedName>
</protein>
<dbReference type="SUPFAM" id="SSF53474">
    <property type="entry name" value="alpha/beta-Hydrolases"/>
    <property type="match status" value="1"/>
</dbReference>
<dbReference type="InterPro" id="IPR011042">
    <property type="entry name" value="6-blade_b-propeller_TolB-like"/>
</dbReference>
<keyword evidence="3" id="KW-1185">Reference proteome</keyword>
<dbReference type="Gene3D" id="2.120.10.30">
    <property type="entry name" value="TolB, C-terminal domain"/>
    <property type="match status" value="1"/>
</dbReference>
<feature type="domain" description="Peptidase S9 prolyl oligopeptidase catalytic" evidence="1">
    <location>
        <begin position="446"/>
        <end position="653"/>
    </location>
</feature>
<evidence type="ECO:0000313" key="3">
    <source>
        <dbReference type="Proteomes" id="UP001491310"/>
    </source>
</evidence>